<evidence type="ECO:0000313" key="6">
    <source>
        <dbReference type="Proteomes" id="UP000694930"/>
    </source>
</evidence>
<dbReference type="PROSITE" id="PS50966">
    <property type="entry name" value="ZF_SWIM"/>
    <property type="match status" value="1"/>
</dbReference>
<dbReference type="InterPro" id="IPR018289">
    <property type="entry name" value="MULE_transposase_dom"/>
</dbReference>
<feature type="domain" description="SWIM-type" evidence="5">
    <location>
        <begin position="254"/>
        <end position="295"/>
    </location>
</feature>
<evidence type="ECO:0000256" key="3">
    <source>
        <dbReference type="ARBA" id="ARBA00022833"/>
    </source>
</evidence>
<keyword evidence="1" id="KW-0479">Metal-binding</keyword>
<keyword evidence="2 4" id="KW-0863">Zinc-finger</keyword>
<sequence length="309" mass="36146">MVERLVENHNICDNQQVLIDECGRMNMNILNEEHEGQDILPPDVWNSLSIIGEVAHRFKYFFVAYGAWILGFAQMRKVIVVDGISKYDGVLLSSVVQDAENHIFPVAFCVVDSECDASYRYFFERLKSFIFDTPELCIISDRHQDKRFGPVASTHVERIRFHRWSRSFFPGNRHNIMTTNIAESVNSIFLDEREYPITALFEAINRRFAEKYHEKRMKFINALTIFFPSIEKDIGKNINLGNKLLIHQITNYKYIVTGHNEVATVDLLDKSCTCKVFDIYKVPCPHAMTMIRWKYGDDYGRRIYEYSPL</sequence>
<dbReference type="Proteomes" id="UP000694930">
    <property type="component" value="Chromosome 7"/>
</dbReference>
<dbReference type="PANTHER" id="PTHR31973">
    <property type="entry name" value="POLYPROTEIN, PUTATIVE-RELATED"/>
    <property type="match status" value="1"/>
</dbReference>
<evidence type="ECO:0000256" key="1">
    <source>
        <dbReference type="ARBA" id="ARBA00022723"/>
    </source>
</evidence>
<gene>
    <name evidence="7" type="primary">LOC107024832</name>
</gene>
<dbReference type="InterPro" id="IPR006564">
    <property type="entry name" value="Znf_PMZ"/>
</dbReference>
<name>A0ABM1H723_SOLPN</name>
<dbReference type="GeneID" id="107024832"/>
<evidence type="ECO:0000256" key="2">
    <source>
        <dbReference type="ARBA" id="ARBA00022771"/>
    </source>
</evidence>
<dbReference type="InterPro" id="IPR007527">
    <property type="entry name" value="Znf_SWIM"/>
</dbReference>
<keyword evidence="3" id="KW-0862">Zinc</keyword>
<evidence type="ECO:0000259" key="5">
    <source>
        <dbReference type="PROSITE" id="PS50966"/>
    </source>
</evidence>
<evidence type="ECO:0000313" key="7">
    <source>
        <dbReference type="RefSeq" id="XP_015081267.1"/>
    </source>
</evidence>
<protein>
    <submittedName>
        <fullName evidence="7">Uncharacterized protein LOC107024832</fullName>
    </submittedName>
</protein>
<dbReference type="RefSeq" id="XP_015081267.1">
    <property type="nucleotide sequence ID" value="XM_015225781.1"/>
</dbReference>
<accession>A0ABM1H723</accession>
<reference evidence="6" key="1">
    <citation type="journal article" date="2014" name="Nat. Genet.">
        <title>The genome of the stress-tolerant wild tomato species Solanum pennellii.</title>
        <authorList>
            <person name="Bolger A."/>
            <person name="Scossa F."/>
            <person name="Bolger M.E."/>
            <person name="Lanz C."/>
            <person name="Maumus F."/>
            <person name="Tohge T."/>
            <person name="Quesneville H."/>
            <person name="Alseekh S."/>
            <person name="Sorensen I."/>
            <person name="Lichtenstein G."/>
            <person name="Fich E.A."/>
            <person name="Conte M."/>
            <person name="Keller H."/>
            <person name="Schneeberger K."/>
            <person name="Schwacke R."/>
            <person name="Ofner I."/>
            <person name="Vrebalov J."/>
            <person name="Xu Y."/>
            <person name="Osorio S."/>
            <person name="Aflitos S.A."/>
            <person name="Schijlen E."/>
            <person name="Jimenez-Gomez J.M."/>
            <person name="Ryngajllo M."/>
            <person name="Kimura S."/>
            <person name="Kumar R."/>
            <person name="Koenig D."/>
            <person name="Headland L.R."/>
            <person name="Maloof J.N."/>
            <person name="Sinha N."/>
            <person name="van Ham R.C."/>
            <person name="Lankhorst R.K."/>
            <person name="Mao L."/>
            <person name="Vogel A."/>
            <person name="Arsova B."/>
            <person name="Panstruga R."/>
            <person name="Fei Z."/>
            <person name="Rose J.K."/>
            <person name="Zamir D."/>
            <person name="Carrari F."/>
            <person name="Giovannoni J.J."/>
            <person name="Weigel D."/>
            <person name="Usadel B."/>
            <person name="Fernie A.R."/>
        </authorList>
    </citation>
    <scope>NUCLEOTIDE SEQUENCE [LARGE SCALE GENOMIC DNA]</scope>
    <source>
        <strain evidence="6">cv. LA0716</strain>
    </source>
</reference>
<dbReference type="Pfam" id="PF10551">
    <property type="entry name" value="MULE"/>
    <property type="match status" value="1"/>
</dbReference>
<proteinExistence type="predicted"/>
<reference evidence="7" key="2">
    <citation type="submission" date="2025-08" db="UniProtKB">
        <authorList>
            <consortium name="RefSeq"/>
        </authorList>
    </citation>
    <scope>IDENTIFICATION</scope>
</reference>
<evidence type="ECO:0000256" key="4">
    <source>
        <dbReference type="PROSITE-ProRule" id="PRU00325"/>
    </source>
</evidence>
<dbReference type="Pfam" id="PF04434">
    <property type="entry name" value="SWIM"/>
    <property type="match status" value="1"/>
</dbReference>
<keyword evidence="6" id="KW-1185">Reference proteome</keyword>
<dbReference type="PANTHER" id="PTHR31973:SF195">
    <property type="entry name" value="MUDR FAMILY TRANSPOSASE"/>
    <property type="match status" value="1"/>
</dbReference>
<organism evidence="6 7">
    <name type="scientific">Solanum pennellii</name>
    <name type="common">Tomato</name>
    <name type="synonym">Lycopersicon pennellii</name>
    <dbReference type="NCBI Taxonomy" id="28526"/>
    <lineage>
        <taxon>Eukaryota</taxon>
        <taxon>Viridiplantae</taxon>
        <taxon>Streptophyta</taxon>
        <taxon>Embryophyta</taxon>
        <taxon>Tracheophyta</taxon>
        <taxon>Spermatophyta</taxon>
        <taxon>Magnoliopsida</taxon>
        <taxon>eudicotyledons</taxon>
        <taxon>Gunneridae</taxon>
        <taxon>Pentapetalae</taxon>
        <taxon>asterids</taxon>
        <taxon>lamiids</taxon>
        <taxon>Solanales</taxon>
        <taxon>Solanaceae</taxon>
        <taxon>Solanoideae</taxon>
        <taxon>Solaneae</taxon>
        <taxon>Solanum</taxon>
        <taxon>Solanum subgen. Lycopersicon</taxon>
    </lineage>
</organism>
<dbReference type="SMART" id="SM00575">
    <property type="entry name" value="ZnF_PMZ"/>
    <property type="match status" value="1"/>
</dbReference>